<evidence type="ECO:0000313" key="2">
    <source>
        <dbReference type="EMBL" id="RMD77002.1"/>
    </source>
</evidence>
<dbReference type="InterPro" id="IPR037284">
    <property type="entry name" value="SUF_FeS_clus_asmbl_SufBD_sf"/>
</dbReference>
<dbReference type="InterPro" id="IPR055346">
    <property type="entry name" value="Fe-S_cluster_assembly_SufBD"/>
</dbReference>
<dbReference type="EMBL" id="RFKV01000074">
    <property type="protein sequence ID" value="RMD77002.1"/>
    <property type="molecule type" value="Genomic_DNA"/>
</dbReference>
<dbReference type="PANTHER" id="PTHR43575:SF1">
    <property type="entry name" value="PROTEIN ABCI7, CHLOROPLASTIC"/>
    <property type="match status" value="1"/>
</dbReference>
<proteinExistence type="predicted"/>
<name>A0A3M0YY72_9BACT</name>
<feature type="domain" description="SUF system FeS cluster assembly SufBD core" evidence="1">
    <location>
        <begin position="35"/>
        <end position="149"/>
    </location>
</feature>
<dbReference type="SUPFAM" id="SSF101960">
    <property type="entry name" value="Stabilizer of iron transporter SufD"/>
    <property type="match status" value="1"/>
</dbReference>
<dbReference type="PANTHER" id="PTHR43575">
    <property type="entry name" value="PROTEIN ABCI7, CHLOROPLASTIC"/>
    <property type="match status" value="1"/>
</dbReference>
<dbReference type="Proteomes" id="UP000269410">
    <property type="component" value="Unassembled WGS sequence"/>
</dbReference>
<reference evidence="2 3" key="1">
    <citation type="submission" date="2018-10" db="EMBL/GenBank/DDBJ databases">
        <title>Thermophilic Lithotrophy and Phototrophy in an Intertidal, Iron-rich, Geothermal Spring.</title>
        <authorList>
            <person name="Ward L.M."/>
            <person name="Idei A."/>
            <person name="Nakagawa M."/>
            <person name="Ueno Y."/>
            <person name="Fischer W."/>
            <person name="Mcglynn S.E."/>
        </authorList>
    </citation>
    <scope>NUCLEOTIDE SEQUENCE [LARGE SCALE GENOMIC DNA]</scope>
    <source>
        <strain evidence="2">J137</strain>
    </source>
</reference>
<evidence type="ECO:0000313" key="3">
    <source>
        <dbReference type="Proteomes" id="UP000269410"/>
    </source>
</evidence>
<gene>
    <name evidence="2" type="ORF">D6810_02245</name>
</gene>
<protein>
    <recommendedName>
        <fullName evidence="1">SUF system FeS cluster assembly SufBD core domain-containing protein</fullName>
    </recommendedName>
</protein>
<comment type="caution">
    <text evidence="2">The sequence shown here is derived from an EMBL/GenBank/DDBJ whole genome shotgun (WGS) entry which is preliminary data.</text>
</comment>
<dbReference type="GO" id="GO:0016226">
    <property type="term" value="P:iron-sulfur cluster assembly"/>
    <property type="evidence" value="ECO:0007669"/>
    <property type="project" value="InterPro"/>
</dbReference>
<dbReference type="AlphaFoldDB" id="A0A3M0YY72"/>
<organism evidence="2 3">
    <name type="scientific">Candidatus Dojkabacteria bacterium</name>
    <dbReference type="NCBI Taxonomy" id="2099670"/>
    <lineage>
        <taxon>Bacteria</taxon>
        <taxon>Candidatus Dojkabacteria</taxon>
    </lineage>
</organism>
<accession>A0A3M0YY72</accession>
<evidence type="ECO:0000259" key="1">
    <source>
        <dbReference type="Pfam" id="PF01458"/>
    </source>
</evidence>
<dbReference type="Pfam" id="PF01458">
    <property type="entry name" value="SUFBD_core"/>
    <property type="match status" value="1"/>
</dbReference>
<sequence>MVKKKEVILGNIYGNNFFNVTEDTLYKVRVNLRSGKSLKCNLVFSHSAPGLSSFVDLRFVLWGGSMLDVKVLMKVSTGLVQTDSYLSVKVLTLGEGNLVKVVPSVEVSEKELKCGHGATVSCLDKAMVNYLRSRGLSFDQAVKLLVKCFLN</sequence>
<dbReference type="InterPro" id="IPR000825">
    <property type="entry name" value="SUF_FeS_clus_asmbl_SufBD_core"/>
</dbReference>